<proteinExistence type="predicted"/>
<sequence>MNVNLDAPSVLAIAVNLFKTCLLDVGRTEAKRYFKELEAGRELYLTEMSMPDKSKLRVRLQLMPQEFNGHLNFSAFKLQLQMLCAEIVKVIKAESEPIVMSDDSGRQLMFNIPAISHIDGDFNALVLGADLRRAGELVLQLMFIDPEQYRKKEEISAEA</sequence>
<protein>
    <submittedName>
        <fullName evidence="1">Uncharacterized protein</fullName>
    </submittedName>
</protein>
<accession>A0A2S4HGK7</accession>
<dbReference type="OrthoDB" id="5737226at2"/>
<dbReference type="RefSeq" id="WP_103684055.1">
    <property type="nucleotide sequence ID" value="NZ_PQGG01000019.1"/>
</dbReference>
<dbReference type="EMBL" id="PQGG01000019">
    <property type="protein sequence ID" value="POP53113.1"/>
    <property type="molecule type" value="Genomic_DNA"/>
</dbReference>
<dbReference type="Proteomes" id="UP000237222">
    <property type="component" value="Unassembled WGS sequence"/>
</dbReference>
<keyword evidence="4" id="KW-1185">Reference proteome</keyword>
<reference evidence="2 4" key="2">
    <citation type="submission" date="2018-10" db="EMBL/GenBank/DDBJ databases">
        <title>Draft genome sequence of Zhongshania sp. DSW25-10.</title>
        <authorList>
            <person name="Oh J."/>
        </authorList>
    </citation>
    <scope>NUCLEOTIDE SEQUENCE [LARGE SCALE GENOMIC DNA]</scope>
    <source>
        <strain evidence="2 4">DSW25-10</strain>
    </source>
</reference>
<reference evidence="1" key="1">
    <citation type="submission" date="2018-01" db="EMBL/GenBank/DDBJ databases">
        <authorList>
            <person name="Yu X.-D."/>
        </authorList>
    </citation>
    <scope>NUCLEOTIDE SEQUENCE</scope>
    <source>
        <strain evidence="1">ZX-21</strain>
    </source>
</reference>
<gene>
    <name evidence="1" type="ORF">C0068_08460</name>
    <name evidence="2" type="ORF">D0911_09270</name>
</gene>
<dbReference type="EMBL" id="RHGB01000009">
    <property type="protein sequence ID" value="RNL63920.1"/>
    <property type="molecule type" value="Genomic_DNA"/>
</dbReference>
<comment type="caution">
    <text evidence="1">The sequence shown here is derived from an EMBL/GenBank/DDBJ whole genome shotgun (WGS) entry which is preliminary data.</text>
</comment>
<dbReference type="Proteomes" id="UP000274695">
    <property type="component" value="Unassembled WGS sequence"/>
</dbReference>
<evidence type="ECO:0000313" key="2">
    <source>
        <dbReference type="EMBL" id="RNL63920.1"/>
    </source>
</evidence>
<name>A0A2S4HGK7_9GAMM</name>
<evidence type="ECO:0000313" key="4">
    <source>
        <dbReference type="Proteomes" id="UP000274695"/>
    </source>
</evidence>
<evidence type="ECO:0000313" key="3">
    <source>
        <dbReference type="Proteomes" id="UP000237222"/>
    </source>
</evidence>
<evidence type="ECO:0000313" key="1">
    <source>
        <dbReference type="EMBL" id="POP53113.1"/>
    </source>
</evidence>
<dbReference type="AlphaFoldDB" id="A0A2S4HGK7"/>
<organism evidence="1 3">
    <name type="scientific">Zhongshania marina</name>
    <dbReference type="NCBI Taxonomy" id="2304603"/>
    <lineage>
        <taxon>Bacteria</taxon>
        <taxon>Pseudomonadati</taxon>
        <taxon>Pseudomonadota</taxon>
        <taxon>Gammaproteobacteria</taxon>
        <taxon>Cellvibrionales</taxon>
        <taxon>Spongiibacteraceae</taxon>
        <taxon>Zhongshania</taxon>
    </lineage>
</organism>